<reference evidence="3" key="1">
    <citation type="submission" date="2019-03" db="EMBL/GenBank/DDBJ databases">
        <title>Afifella sp. nov., isolated from activated sludge.</title>
        <authorList>
            <person name="Li Q."/>
            <person name="Liu Y."/>
        </authorList>
    </citation>
    <scope>NUCLEOTIDE SEQUENCE</scope>
    <source>
        <strain evidence="3">L72</strain>
    </source>
</reference>
<accession>A0A964WUK5</accession>
<keyword evidence="1" id="KW-0812">Transmembrane</keyword>
<feature type="domain" description="DUF4396" evidence="2">
    <location>
        <begin position="97"/>
        <end position="233"/>
    </location>
</feature>
<dbReference type="InterPro" id="IPR025509">
    <property type="entry name" value="DUF4396"/>
</dbReference>
<feature type="transmembrane region" description="Helical" evidence="1">
    <location>
        <begin position="205"/>
        <end position="228"/>
    </location>
</feature>
<feature type="transmembrane region" description="Helical" evidence="1">
    <location>
        <begin position="20"/>
        <end position="39"/>
    </location>
</feature>
<feature type="transmembrane region" description="Helical" evidence="1">
    <location>
        <begin position="133"/>
        <end position="152"/>
    </location>
</feature>
<feature type="transmembrane region" description="Helical" evidence="1">
    <location>
        <begin position="51"/>
        <end position="71"/>
    </location>
</feature>
<dbReference type="Proteomes" id="UP000773614">
    <property type="component" value="Unassembled WGS sequence"/>
</dbReference>
<name>A0A964WUK5_9HYPH</name>
<organism evidence="3 4">
    <name type="scientific">Propylenella binzhouense</name>
    <dbReference type="NCBI Taxonomy" id="2555902"/>
    <lineage>
        <taxon>Bacteria</taxon>
        <taxon>Pseudomonadati</taxon>
        <taxon>Pseudomonadota</taxon>
        <taxon>Alphaproteobacteria</taxon>
        <taxon>Hyphomicrobiales</taxon>
        <taxon>Propylenellaceae</taxon>
        <taxon>Propylenella</taxon>
    </lineage>
</organism>
<protein>
    <submittedName>
        <fullName evidence="3">DUF4396 domain-containing protein</fullName>
    </submittedName>
</protein>
<evidence type="ECO:0000313" key="3">
    <source>
        <dbReference type="EMBL" id="MYZ49222.1"/>
    </source>
</evidence>
<keyword evidence="1" id="KW-0472">Membrane</keyword>
<evidence type="ECO:0000259" key="2">
    <source>
        <dbReference type="Pfam" id="PF14342"/>
    </source>
</evidence>
<comment type="caution">
    <text evidence="3">The sequence shown here is derived from an EMBL/GenBank/DDBJ whole genome shotgun (WGS) entry which is preliminary data.</text>
</comment>
<dbReference type="OrthoDB" id="9757546at2"/>
<evidence type="ECO:0000256" key="1">
    <source>
        <dbReference type="SAM" id="Phobius"/>
    </source>
</evidence>
<dbReference type="Pfam" id="PF14342">
    <property type="entry name" value="DUF4396"/>
    <property type="match status" value="1"/>
</dbReference>
<gene>
    <name evidence="3" type="ORF">E4O86_16040</name>
</gene>
<dbReference type="AlphaFoldDB" id="A0A964WUK5"/>
<dbReference type="EMBL" id="SPKJ01000064">
    <property type="protein sequence ID" value="MYZ49222.1"/>
    <property type="molecule type" value="Genomic_DNA"/>
</dbReference>
<evidence type="ECO:0000313" key="4">
    <source>
        <dbReference type="Proteomes" id="UP000773614"/>
    </source>
</evidence>
<dbReference type="RefSeq" id="WP_161141565.1">
    <property type="nucleotide sequence ID" value="NZ_SPKJ01000064.1"/>
</dbReference>
<feature type="transmembrane region" description="Helical" evidence="1">
    <location>
        <begin position="172"/>
        <end position="193"/>
    </location>
</feature>
<keyword evidence="1" id="KW-1133">Transmembrane helix</keyword>
<keyword evidence="4" id="KW-1185">Reference proteome</keyword>
<sequence length="257" mass="29261">MDFLRFVADTLPFMAEPWFAIGWYALGLLGAIWVAYDGLAVNTPLNPPLKAVWPIIVLFFSVIGIALYWIASRPADIGRYEGKAALERFTEFSQPEWRKTVAAATHCVGGDGLGIMTAMVGARLMGFTFWQEFWFEYLVGYLFGWFIFQTWAMRLHGNGWLMSIWMGGRAEFFSMITVMLGMGLVMRFVTPAVVGEQPMPDTYAFWTFGALGLLVGFVFTLPMNWVLVRIGWKHGQGRDHMLKMMEEKRHGMREAHA</sequence>
<proteinExistence type="predicted"/>